<sequence>MNSTYLSVVFVYVKIRISTETITTDIGNEKFLHHAVCATQCPILSIYYSLSKRTCWIEHLASPICHFVLLCHCFGPLYDPILIYHTMQLTLSSNSTEALAESRYAFYRRTRLASISFHNCLELLVYPWRGTIVYSGYMFIARTLKKSFGLFLVSSEQI</sequence>
<evidence type="ECO:0000313" key="2">
    <source>
        <dbReference type="Proteomes" id="UP000189911"/>
    </source>
</evidence>
<protein>
    <submittedName>
        <fullName evidence="1">LANO_0G07492g1_1</fullName>
    </submittedName>
</protein>
<keyword evidence="2" id="KW-1185">Reference proteome</keyword>
<name>A0A1G4KHE8_9SACH</name>
<dbReference type="Proteomes" id="UP000189911">
    <property type="component" value="Chromosome G"/>
</dbReference>
<reference evidence="2" key="1">
    <citation type="submission" date="2016-03" db="EMBL/GenBank/DDBJ databases">
        <authorList>
            <person name="Devillers Hugo."/>
        </authorList>
    </citation>
    <scope>NUCLEOTIDE SEQUENCE [LARGE SCALE GENOMIC DNA]</scope>
</reference>
<accession>A0A1G4KHE8</accession>
<gene>
    <name evidence="1" type="ORF">LANO_0G07492G</name>
</gene>
<organism evidence="1 2">
    <name type="scientific">Lachancea nothofagi CBS 11611</name>
    <dbReference type="NCBI Taxonomy" id="1266666"/>
    <lineage>
        <taxon>Eukaryota</taxon>
        <taxon>Fungi</taxon>
        <taxon>Dikarya</taxon>
        <taxon>Ascomycota</taxon>
        <taxon>Saccharomycotina</taxon>
        <taxon>Saccharomycetes</taxon>
        <taxon>Saccharomycetales</taxon>
        <taxon>Saccharomycetaceae</taxon>
        <taxon>Lachancea</taxon>
    </lineage>
</organism>
<evidence type="ECO:0000313" key="1">
    <source>
        <dbReference type="EMBL" id="SCV03991.1"/>
    </source>
</evidence>
<proteinExistence type="predicted"/>
<dbReference type="EMBL" id="LT598453">
    <property type="protein sequence ID" value="SCV03991.1"/>
    <property type="molecule type" value="Genomic_DNA"/>
</dbReference>
<dbReference type="AlphaFoldDB" id="A0A1G4KHE8"/>